<evidence type="ECO:0000313" key="1">
    <source>
        <dbReference type="EMBL" id="GLK63472.1"/>
    </source>
</evidence>
<name>A0AAD3NX21_9RHOB</name>
<reference evidence="1" key="2">
    <citation type="submission" date="2023-01" db="EMBL/GenBank/DDBJ databases">
        <authorList>
            <person name="Sun Q."/>
            <person name="Evtushenko L."/>
        </authorList>
    </citation>
    <scope>NUCLEOTIDE SEQUENCE</scope>
    <source>
        <strain evidence="1">VKM B-2222</strain>
    </source>
</reference>
<gene>
    <name evidence="1" type="ORF">GCM10017635_09420</name>
</gene>
<proteinExistence type="predicted"/>
<evidence type="ECO:0000313" key="2">
    <source>
        <dbReference type="Proteomes" id="UP001143349"/>
    </source>
</evidence>
<dbReference type="RefSeq" id="WP_271179305.1">
    <property type="nucleotide sequence ID" value="NZ_BSFH01000017.1"/>
</dbReference>
<comment type="caution">
    <text evidence="1">The sequence shown here is derived from an EMBL/GenBank/DDBJ whole genome shotgun (WGS) entry which is preliminary data.</text>
</comment>
<accession>A0AAD3NX21</accession>
<reference evidence="1" key="1">
    <citation type="journal article" date="2014" name="Int. J. Syst. Evol. Microbiol.">
        <title>Complete genome sequence of Corynebacterium casei LMG S-19264T (=DSM 44701T), isolated from a smear-ripened cheese.</title>
        <authorList>
            <consortium name="US DOE Joint Genome Institute (JGI-PGF)"/>
            <person name="Walter F."/>
            <person name="Albersmeier A."/>
            <person name="Kalinowski J."/>
            <person name="Ruckert C."/>
        </authorList>
    </citation>
    <scope>NUCLEOTIDE SEQUENCE</scope>
    <source>
        <strain evidence="1">VKM B-2222</strain>
    </source>
</reference>
<protein>
    <submittedName>
        <fullName evidence="1">Uncharacterized protein</fullName>
    </submittedName>
</protein>
<organism evidence="1 2">
    <name type="scientific">Paracoccus kondratievae</name>
    <dbReference type="NCBI Taxonomy" id="135740"/>
    <lineage>
        <taxon>Bacteria</taxon>
        <taxon>Pseudomonadati</taxon>
        <taxon>Pseudomonadota</taxon>
        <taxon>Alphaproteobacteria</taxon>
        <taxon>Rhodobacterales</taxon>
        <taxon>Paracoccaceae</taxon>
        <taxon>Paracoccus</taxon>
    </lineage>
</organism>
<dbReference type="EMBL" id="BSFH01000017">
    <property type="protein sequence ID" value="GLK63472.1"/>
    <property type="molecule type" value="Genomic_DNA"/>
</dbReference>
<dbReference type="Gene3D" id="4.10.410.40">
    <property type="match status" value="1"/>
</dbReference>
<keyword evidence="2" id="KW-1185">Reference proteome</keyword>
<sequence>MTETSIKKTLYISATPPATKNLAGYQALTWIKVTGVVTIGQIGFSHATIEAPDLESGITQTLKGARSGTAGQVAYRRIASDAGQAAVAAANETESEVAIQIVDPDGATSDYWTGIVHSHMDNEASVTSYEGSTFTFVPNYAKVRGASEIS</sequence>
<dbReference type="Proteomes" id="UP001143349">
    <property type="component" value="Unassembled WGS sequence"/>
</dbReference>
<dbReference type="AlphaFoldDB" id="A0AAD3NX21"/>